<dbReference type="InterPro" id="IPR001559">
    <property type="entry name" value="Phosphotriesterase"/>
</dbReference>
<name>A0A6J6RN97_9ZZZZ</name>
<evidence type="ECO:0000313" key="5">
    <source>
        <dbReference type="EMBL" id="CAB4815690.1"/>
    </source>
</evidence>
<dbReference type="SUPFAM" id="SSF51556">
    <property type="entry name" value="Metallo-dependent hydrolases"/>
    <property type="match status" value="1"/>
</dbReference>
<dbReference type="EMBL" id="CAESAH010000001">
    <property type="protein sequence ID" value="CAB4329235.1"/>
    <property type="molecule type" value="Genomic_DNA"/>
</dbReference>
<keyword evidence="2" id="KW-0378">Hydrolase</keyword>
<proteinExistence type="predicted"/>
<dbReference type="Pfam" id="PF02126">
    <property type="entry name" value="PTE"/>
    <property type="match status" value="1"/>
</dbReference>
<dbReference type="PANTHER" id="PTHR10819">
    <property type="entry name" value="PHOSPHOTRIESTERASE-RELATED"/>
    <property type="match status" value="1"/>
</dbReference>
<accession>A0A6J6RN97</accession>
<gene>
    <name evidence="4" type="ORF">UFOPK2731_00380</name>
    <name evidence="5" type="ORF">UFOPK3161_00183</name>
    <name evidence="3" type="ORF">UFOPK3962_00012</name>
    <name evidence="6" type="ORF">UFOPK4427_00011</name>
</gene>
<keyword evidence="1" id="KW-0479">Metal-binding</keyword>
<dbReference type="InterPro" id="IPR032466">
    <property type="entry name" value="Metal_Hydrolase"/>
</dbReference>
<dbReference type="PROSITE" id="PS51347">
    <property type="entry name" value="PHOSPHOTRIESTERASE_2"/>
    <property type="match status" value="1"/>
</dbReference>
<dbReference type="GO" id="GO:0008270">
    <property type="term" value="F:zinc ion binding"/>
    <property type="evidence" value="ECO:0007669"/>
    <property type="project" value="InterPro"/>
</dbReference>
<evidence type="ECO:0000313" key="4">
    <source>
        <dbReference type="EMBL" id="CAB4723959.1"/>
    </source>
</evidence>
<dbReference type="Gene3D" id="3.20.20.140">
    <property type="entry name" value="Metal-dependent hydrolases"/>
    <property type="match status" value="1"/>
</dbReference>
<dbReference type="GO" id="GO:0016787">
    <property type="term" value="F:hydrolase activity"/>
    <property type="evidence" value="ECO:0007669"/>
    <property type="project" value="UniProtKB-KW"/>
</dbReference>
<sequence length="313" mass="34110">MPFTRTVLGDISTSELGVTYMHEHLIIDSNIVQNQFEHIWLPSEEDAIAEANLCFDAGVRTLVDCMPMGSGGDIKKLQTISKQSSINIIAATGMHTKKYYESNDKLLVAGADFLATKFINDIEVGSQNTDARAGLIKVSSSGEKLTPREKVLFEGAAQAHKVTGAPILTHCEQGTGAIAQIEEFSQLNVSLSNVTISHGDKISDTSYHTEILSSGVLVEYDQCLRQFKEEAPPSAVLTLAMIERGFLSQIMLGTDGARRTLWKSLGGEPGLAWLYSGWSKVLFDVGLTEEDLKALFILNPARALAFKEQSNVL</sequence>
<evidence type="ECO:0000256" key="1">
    <source>
        <dbReference type="ARBA" id="ARBA00022723"/>
    </source>
</evidence>
<evidence type="ECO:0000313" key="6">
    <source>
        <dbReference type="EMBL" id="CAB5133393.1"/>
    </source>
</evidence>
<dbReference type="EMBL" id="CAEZYO010000007">
    <property type="protein sequence ID" value="CAB4723959.1"/>
    <property type="molecule type" value="Genomic_DNA"/>
</dbReference>
<evidence type="ECO:0000256" key="2">
    <source>
        <dbReference type="ARBA" id="ARBA00022801"/>
    </source>
</evidence>
<organism evidence="4">
    <name type="scientific">freshwater metagenome</name>
    <dbReference type="NCBI Taxonomy" id="449393"/>
    <lineage>
        <taxon>unclassified sequences</taxon>
        <taxon>metagenomes</taxon>
        <taxon>ecological metagenomes</taxon>
    </lineage>
</organism>
<dbReference type="EMBL" id="CAFBRY010000001">
    <property type="protein sequence ID" value="CAB5133393.1"/>
    <property type="molecule type" value="Genomic_DNA"/>
</dbReference>
<dbReference type="PANTHER" id="PTHR10819:SF3">
    <property type="entry name" value="PHOSPHOTRIESTERASE-RELATED PROTEIN"/>
    <property type="match status" value="1"/>
</dbReference>
<evidence type="ECO:0000313" key="3">
    <source>
        <dbReference type="EMBL" id="CAB4329235.1"/>
    </source>
</evidence>
<dbReference type="EMBL" id="CAFABC010000002">
    <property type="protein sequence ID" value="CAB4815690.1"/>
    <property type="molecule type" value="Genomic_DNA"/>
</dbReference>
<dbReference type="PIRSF" id="PIRSF016839">
    <property type="entry name" value="PhP"/>
    <property type="match status" value="1"/>
</dbReference>
<protein>
    <submittedName>
        <fullName evidence="4">Unannotated protein</fullName>
    </submittedName>
</protein>
<dbReference type="AlphaFoldDB" id="A0A6J6RN97"/>
<reference evidence="4" key="1">
    <citation type="submission" date="2020-05" db="EMBL/GenBank/DDBJ databases">
        <authorList>
            <person name="Chiriac C."/>
            <person name="Salcher M."/>
            <person name="Ghai R."/>
            <person name="Kavagutti S V."/>
        </authorList>
    </citation>
    <scope>NUCLEOTIDE SEQUENCE</scope>
</reference>